<dbReference type="Proteomes" id="UP001057375">
    <property type="component" value="Unassembled WGS sequence"/>
</dbReference>
<sequence length="386" mass="44108">EEEKEEEEEGDSTIDKDEREKRGGKGSIHGKRRSSGTVDIGHNHNSPLNHHTGSSKRRSSGSKRRSSGSKRRSSGSSTKWILFPPKRGLTIKDLVSKPIESQQYESFASEPVRIGCSCIYGRKDIQVNVQDEYYEDIDVDDEEEKEGEGEIKNKKTTKKKKKVKRNVVKKGEGYPYPMIDSKTLSILYKSQNAPEMSQYVTKLLEFIKERPSLNIPKNLLEKVEFLPVRIEKTGLSGATKSEISGSLEISYSKTDAVADFSTLRNSINRMFELFHGYGFIPPFICIDSLHSEFVHFLEFCIMAMFCALIGGQIGGKDRTMFFVSVCALFRGCVSGKKWNNTLVCLRRWNDKTIMGRKLMYRWLVNSCPKLRKEEVMLWKGKICHRK</sequence>
<feature type="non-terminal residue" evidence="2">
    <location>
        <position position="1"/>
    </location>
</feature>
<feature type="region of interest" description="Disordered" evidence="1">
    <location>
        <begin position="1"/>
        <end position="82"/>
    </location>
</feature>
<evidence type="ECO:0000313" key="2">
    <source>
        <dbReference type="EMBL" id="GKT36227.1"/>
    </source>
</evidence>
<keyword evidence="3" id="KW-1185">Reference proteome</keyword>
<feature type="compositionally biased region" description="Basic and acidic residues" evidence="1">
    <location>
        <begin position="13"/>
        <end position="23"/>
    </location>
</feature>
<feature type="compositionally biased region" description="Basic residues" evidence="1">
    <location>
        <begin position="53"/>
        <end position="73"/>
    </location>
</feature>
<evidence type="ECO:0000313" key="3">
    <source>
        <dbReference type="Proteomes" id="UP001057375"/>
    </source>
</evidence>
<gene>
    <name evidence="2" type="ORF">ADUPG1_009233</name>
</gene>
<reference evidence="2" key="1">
    <citation type="submission" date="2022-03" db="EMBL/GenBank/DDBJ databases">
        <title>Draft genome sequence of Aduncisulcus paluster, a free-living microaerophilic Fornicata.</title>
        <authorList>
            <person name="Yuyama I."/>
            <person name="Kume K."/>
            <person name="Tamura T."/>
            <person name="Inagaki Y."/>
            <person name="Hashimoto T."/>
        </authorList>
    </citation>
    <scope>NUCLEOTIDE SEQUENCE</scope>
    <source>
        <strain evidence="2">NY0171</strain>
    </source>
</reference>
<protein>
    <submittedName>
        <fullName evidence="2">Uncharacterized protein</fullName>
    </submittedName>
</protein>
<dbReference type="EMBL" id="BQXS01011169">
    <property type="protein sequence ID" value="GKT36227.1"/>
    <property type="molecule type" value="Genomic_DNA"/>
</dbReference>
<organism evidence="2 3">
    <name type="scientific">Aduncisulcus paluster</name>
    <dbReference type="NCBI Taxonomy" id="2918883"/>
    <lineage>
        <taxon>Eukaryota</taxon>
        <taxon>Metamonada</taxon>
        <taxon>Carpediemonas-like organisms</taxon>
        <taxon>Aduncisulcus</taxon>
    </lineage>
</organism>
<feature type="compositionally biased region" description="Polar residues" evidence="1">
    <location>
        <begin position="43"/>
        <end position="52"/>
    </location>
</feature>
<proteinExistence type="predicted"/>
<evidence type="ECO:0000256" key="1">
    <source>
        <dbReference type="SAM" id="MobiDB-lite"/>
    </source>
</evidence>
<feature type="compositionally biased region" description="Acidic residues" evidence="1">
    <location>
        <begin position="1"/>
        <end position="12"/>
    </location>
</feature>
<feature type="compositionally biased region" description="Basic residues" evidence="1">
    <location>
        <begin position="24"/>
        <end position="34"/>
    </location>
</feature>
<accession>A0ABQ5KUT5</accession>
<name>A0ABQ5KUT5_9EUKA</name>
<comment type="caution">
    <text evidence="2">The sequence shown here is derived from an EMBL/GenBank/DDBJ whole genome shotgun (WGS) entry which is preliminary data.</text>
</comment>